<evidence type="ECO:0000256" key="6">
    <source>
        <dbReference type="ARBA" id="ARBA00023012"/>
    </source>
</evidence>
<dbReference type="CDD" id="cd17546">
    <property type="entry name" value="REC_hyHK_CKI1_RcsC-like"/>
    <property type="match status" value="1"/>
</dbReference>
<dbReference type="EC" id="2.7.13.3" evidence="2"/>
<dbReference type="EMBL" id="PPSX01000047">
    <property type="protein sequence ID" value="RZQ52613.1"/>
    <property type="molecule type" value="Genomic_DNA"/>
</dbReference>
<dbReference type="SMART" id="SM00448">
    <property type="entry name" value="REC"/>
    <property type="match status" value="1"/>
</dbReference>
<dbReference type="AlphaFoldDB" id="A0A4Q7IKA9"/>
<dbReference type="PROSITE" id="PS50110">
    <property type="entry name" value="RESPONSE_REGULATORY"/>
    <property type="match status" value="1"/>
</dbReference>
<name>A0A4Q7IKA9_9GAMM</name>
<dbReference type="PANTHER" id="PTHR43047">
    <property type="entry name" value="TWO-COMPONENT HISTIDINE PROTEIN KINASE"/>
    <property type="match status" value="1"/>
</dbReference>
<gene>
    <name evidence="10" type="ORF">C1E23_13210</name>
</gene>
<comment type="catalytic activity">
    <reaction evidence="1">
        <text>ATP + protein L-histidine = ADP + protein N-phospho-L-histidine.</text>
        <dbReference type="EC" id="2.7.13.3"/>
    </reaction>
</comment>
<dbReference type="SUPFAM" id="SSF47384">
    <property type="entry name" value="Homodimeric domain of signal transducing histidine kinase"/>
    <property type="match status" value="1"/>
</dbReference>
<dbReference type="GO" id="GO:0000155">
    <property type="term" value="F:phosphorelay sensor kinase activity"/>
    <property type="evidence" value="ECO:0007669"/>
    <property type="project" value="InterPro"/>
</dbReference>
<evidence type="ECO:0000256" key="3">
    <source>
        <dbReference type="ARBA" id="ARBA00022553"/>
    </source>
</evidence>
<reference evidence="10 11" key="1">
    <citation type="submission" date="2018-01" db="EMBL/GenBank/DDBJ databases">
        <title>Co-occurrence of chitin degradation, pigmentation and bioactivity in marine Pseudoalteromonas.</title>
        <authorList>
            <person name="Paulsen S."/>
            <person name="Gram L."/>
            <person name="Machado H."/>
        </authorList>
    </citation>
    <scope>NUCLEOTIDE SEQUENCE [LARGE SCALE GENOMIC DNA]</scope>
    <source>
        <strain evidence="10 11">S3898</strain>
    </source>
</reference>
<dbReference type="Proteomes" id="UP000291338">
    <property type="component" value="Unassembled WGS sequence"/>
</dbReference>
<evidence type="ECO:0000256" key="2">
    <source>
        <dbReference type="ARBA" id="ARBA00012438"/>
    </source>
</evidence>
<dbReference type="InterPro" id="IPR001789">
    <property type="entry name" value="Sig_transdc_resp-reg_receiver"/>
</dbReference>
<feature type="domain" description="Response regulatory" evidence="9">
    <location>
        <begin position="422"/>
        <end position="538"/>
    </location>
</feature>
<evidence type="ECO:0000313" key="10">
    <source>
        <dbReference type="EMBL" id="RZQ52613.1"/>
    </source>
</evidence>
<evidence type="ECO:0000259" key="8">
    <source>
        <dbReference type="PROSITE" id="PS50109"/>
    </source>
</evidence>
<organism evidence="10 11">
    <name type="scientific">Pseudoalteromonas phenolica</name>
    <dbReference type="NCBI Taxonomy" id="161398"/>
    <lineage>
        <taxon>Bacteria</taxon>
        <taxon>Pseudomonadati</taxon>
        <taxon>Pseudomonadota</taxon>
        <taxon>Gammaproteobacteria</taxon>
        <taxon>Alteromonadales</taxon>
        <taxon>Pseudoalteromonadaceae</taxon>
        <taxon>Pseudoalteromonas</taxon>
    </lineage>
</organism>
<dbReference type="InterPro" id="IPR004358">
    <property type="entry name" value="Sig_transdc_His_kin-like_C"/>
</dbReference>
<keyword evidence="4" id="KW-0808">Transferase</keyword>
<evidence type="ECO:0000256" key="7">
    <source>
        <dbReference type="PROSITE-ProRule" id="PRU00169"/>
    </source>
</evidence>
<accession>A0A4Q7IKA9</accession>
<dbReference type="CDD" id="cd16922">
    <property type="entry name" value="HATPase_EvgS-ArcB-TorS-like"/>
    <property type="match status" value="1"/>
</dbReference>
<dbReference type="Gene3D" id="1.10.287.130">
    <property type="match status" value="1"/>
</dbReference>
<dbReference type="Gene3D" id="3.30.565.10">
    <property type="entry name" value="Histidine kinase-like ATPase, C-terminal domain"/>
    <property type="match status" value="1"/>
</dbReference>
<dbReference type="Pfam" id="PF02518">
    <property type="entry name" value="HATPase_c"/>
    <property type="match status" value="1"/>
</dbReference>
<evidence type="ECO:0000256" key="4">
    <source>
        <dbReference type="ARBA" id="ARBA00022679"/>
    </source>
</evidence>
<proteinExistence type="predicted"/>
<evidence type="ECO:0000256" key="5">
    <source>
        <dbReference type="ARBA" id="ARBA00022777"/>
    </source>
</evidence>
<feature type="domain" description="Histidine kinase" evidence="8">
    <location>
        <begin position="174"/>
        <end position="395"/>
    </location>
</feature>
<dbReference type="InterPro" id="IPR036097">
    <property type="entry name" value="HisK_dim/P_sf"/>
</dbReference>
<dbReference type="RefSeq" id="WP_130256025.1">
    <property type="nucleotide sequence ID" value="NZ_PPSX01000047.1"/>
</dbReference>
<dbReference type="SUPFAM" id="SSF52172">
    <property type="entry name" value="CheY-like"/>
    <property type="match status" value="1"/>
</dbReference>
<keyword evidence="6" id="KW-0902">Two-component regulatory system</keyword>
<evidence type="ECO:0000256" key="1">
    <source>
        <dbReference type="ARBA" id="ARBA00000085"/>
    </source>
</evidence>
<dbReference type="PROSITE" id="PS50109">
    <property type="entry name" value="HIS_KIN"/>
    <property type="match status" value="1"/>
</dbReference>
<dbReference type="FunFam" id="3.30.565.10:FF:000010">
    <property type="entry name" value="Sensor histidine kinase RcsC"/>
    <property type="match status" value="1"/>
</dbReference>
<dbReference type="InterPro" id="IPR005467">
    <property type="entry name" value="His_kinase_dom"/>
</dbReference>
<comment type="caution">
    <text evidence="10">The sequence shown here is derived from an EMBL/GenBank/DDBJ whole genome shotgun (WGS) entry which is preliminary data.</text>
</comment>
<dbReference type="CDD" id="cd00082">
    <property type="entry name" value="HisKA"/>
    <property type="match status" value="1"/>
</dbReference>
<evidence type="ECO:0000259" key="9">
    <source>
        <dbReference type="PROSITE" id="PS50110"/>
    </source>
</evidence>
<keyword evidence="5" id="KW-0418">Kinase</keyword>
<evidence type="ECO:0000313" key="11">
    <source>
        <dbReference type="Proteomes" id="UP000291338"/>
    </source>
</evidence>
<feature type="modified residue" description="4-aspartylphosphate" evidence="7">
    <location>
        <position position="471"/>
    </location>
</feature>
<sequence length="544" mass="61221">MKSSITDSYQLSSLIELTSNLADESMHSDLSSKTILLNAVNKLLWTLNFDHCLMIHSNGQTDYLYGDSEDSHISEINKLSIKELKNNTIIKLNQINFYLTYQILPLENDNANTLVFLQQNQAFSSSSLILIELFSAAVKRLLITKEQEHKRIKLKNEAQVLLRSNQLKSEFLGNMSHELKTPMNGILSLVKLLQSTDLEQTQFDMLTTIYESTHNLLNVVNDVLEYSQLDTNNIKILTTPFVVNDFFKALLQPIEKVIKDKKLCLKCQINPNVPRQLIGDTLRINQLLSNILNNAVKFTEQGEISINVNGQSDANNLFNLNIEVSDTGPGMSEDAQTWLFEPFVQGDGSTTRQYGGTGLGLAITSKLAKAMCGSIKVESKQDQGTKFIVTLPLRVVSELNPLSSNTHQAPYIKHDLKLQPHSILIVEDNLINQKVAGLLLEKLGYEFDVAKNGQVALEKLEKKHYSFLFMDIQMPVMNGYDATKAIIHRYKHQRPTIVAMTANTLDTDKEQCFAVGMDDFVAKPISEQEIIRVLSLYPVRIAPS</sequence>
<dbReference type="SMART" id="SM00387">
    <property type="entry name" value="HATPase_c"/>
    <property type="match status" value="1"/>
</dbReference>
<keyword evidence="3 7" id="KW-0597">Phosphoprotein</keyword>
<dbReference type="InterPro" id="IPR011006">
    <property type="entry name" value="CheY-like_superfamily"/>
</dbReference>
<dbReference type="Pfam" id="PF00072">
    <property type="entry name" value="Response_reg"/>
    <property type="match status" value="1"/>
</dbReference>
<dbReference type="SMART" id="SM00388">
    <property type="entry name" value="HisKA"/>
    <property type="match status" value="1"/>
</dbReference>
<protein>
    <recommendedName>
        <fullName evidence="2">histidine kinase</fullName>
        <ecNumber evidence="2">2.7.13.3</ecNumber>
    </recommendedName>
</protein>
<dbReference type="SUPFAM" id="SSF55874">
    <property type="entry name" value="ATPase domain of HSP90 chaperone/DNA topoisomerase II/histidine kinase"/>
    <property type="match status" value="1"/>
</dbReference>
<dbReference type="Pfam" id="PF00512">
    <property type="entry name" value="HisKA"/>
    <property type="match status" value="1"/>
</dbReference>
<dbReference type="InterPro" id="IPR036890">
    <property type="entry name" value="HATPase_C_sf"/>
</dbReference>
<dbReference type="PRINTS" id="PR00344">
    <property type="entry name" value="BCTRLSENSOR"/>
</dbReference>
<dbReference type="InterPro" id="IPR003594">
    <property type="entry name" value="HATPase_dom"/>
</dbReference>
<dbReference type="Gene3D" id="3.40.50.2300">
    <property type="match status" value="1"/>
</dbReference>
<dbReference type="InterPro" id="IPR003661">
    <property type="entry name" value="HisK_dim/P_dom"/>
</dbReference>